<keyword evidence="4" id="KW-0328">Glycosyltransferase</keyword>
<sequence length="729" mass="78922">MQVRGLLIAAHGLHQAGRIAEAVSGYRRVLTAAPAEADSWHLLGTAMLQASRPGPAAACISKGLVAHPARHDFRLNLGFALIDSGRIEEAASVLDTACRQAPGEASYWSACAAARKRLGDQRGTEKAYRAALVLAPADSTSLYNLALALQENGDAERAASLYGRTLSFDPLNRTARANRAQALKSLDKVNEAIREFRRALVLSPDDATLLNDLGILLWAEKCVRDAIDLYSRAMTAAPERAEIARNLTGALASSGRYETALEVYGKAIETHPEDPGFPVRRAFALPVIARDLAQIDEARLKIAGFLASPDAERIRLSDPLTEVGAANFYLVYHGRNDRTLAEGISAFYRRACPALNFIAPHCADGPKHGDKIELGICSKYLAGHTIGAVFGELVTGFDRDRFRLTLLRPPGLRDAAAAKIAAGFDRVVELPADIGRAATVAAECHLDALLYTDIGMEPFTYFLAHTRLAPVQWATWGHPVTTGISTVDVYLSPDCFEPEGADAHYAERLVRSPSIPMVYRDGPVPPPAEKSAFGLPENGPLYLCPQNLFKLHPDYDHVFADILRRDTRGTLGLIEGANPEWTERLKTRLQTVLGSAMERVRFLPYLPKNEYMRLLGAAEVMLDPIHFGGSNTTLGGFAAGTPVITWPGPYMRGRMTAGLYRTMGIEDCIAADHSDYAAKAVEIANDPAWRADVAQRIREARPAVVGTTGASDDLGNLLAEAVSSRSGSR</sequence>
<evidence type="ECO:0000256" key="1">
    <source>
        <dbReference type="ARBA" id="ARBA00004922"/>
    </source>
</evidence>
<evidence type="ECO:0000256" key="7">
    <source>
        <dbReference type="ARBA" id="ARBA00022803"/>
    </source>
</evidence>
<evidence type="ECO:0000256" key="2">
    <source>
        <dbReference type="ARBA" id="ARBA00005386"/>
    </source>
</evidence>
<evidence type="ECO:0000256" key="5">
    <source>
        <dbReference type="ARBA" id="ARBA00022679"/>
    </source>
</evidence>
<proteinExistence type="inferred from homology"/>
<dbReference type="InterPro" id="IPR029489">
    <property type="entry name" value="OGT/SEC/SPY_C"/>
</dbReference>
<keyword evidence="6" id="KW-0677">Repeat</keyword>
<keyword evidence="5" id="KW-0808">Transferase</keyword>
<evidence type="ECO:0000313" key="10">
    <source>
        <dbReference type="EMBL" id="UUX52035.1"/>
    </source>
</evidence>
<evidence type="ECO:0000256" key="8">
    <source>
        <dbReference type="PROSITE-ProRule" id="PRU00339"/>
    </source>
</evidence>
<dbReference type="Pfam" id="PF13844">
    <property type="entry name" value="Glyco_transf_41"/>
    <property type="match status" value="1"/>
</dbReference>
<evidence type="ECO:0000259" key="9">
    <source>
        <dbReference type="Pfam" id="PF13844"/>
    </source>
</evidence>
<feature type="domain" description="O-GlcNAc transferase C-terminal" evidence="9">
    <location>
        <begin position="530"/>
        <end position="701"/>
    </location>
</feature>
<dbReference type="InterPro" id="IPR019734">
    <property type="entry name" value="TPR_rpt"/>
</dbReference>
<feature type="repeat" description="TPR" evidence="8">
    <location>
        <begin position="241"/>
        <end position="274"/>
    </location>
</feature>
<dbReference type="InterPro" id="IPR011990">
    <property type="entry name" value="TPR-like_helical_dom_sf"/>
</dbReference>
<dbReference type="RefSeq" id="WP_257771861.1">
    <property type="nucleotide sequence ID" value="NZ_CP102480.1"/>
</dbReference>
<evidence type="ECO:0000256" key="4">
    <source>
        <dbReference type="ARBA" id="ARBA00022676"/>
    </source>
</evidence>
<dbReference type="EMBL" id="CP102480">
    <property type="protein sequence ID" value="UUX52035.1"/>
    <property type="molecule type" value="Genomic_DNA"/>
</dbReference>
<dbReference type="Gene3D" id="3.40.50.11380">
    <property type="match status" value="1"/>
</dbReference>
<evidence type="ECO:0000256" key="3">
    <source>
        <dbReference type="ARBA" id="ARBA00011970"/>
    </source>
</evidence>
<protein>
    <recommendedName>
        <fullName evidence="3">protein O-GlcNAc transferase</fullName>
        <ecNumber evidence="3">2.4.1.255</ecNumber>
    </recommendedName>
</protein>
<reference evidence="10" key="1">
    <citation type="submission" date="2022-08" db="EMBL/GenBank/DDBJ databases">
        <title>Nisaea acidiphila sp. nov., isolated from a marine algal debris and emended description of the genus Nisaea Urios et al. 2008.</title>
        <authorList>
            <person name="Kwon K."/>
        </authorList>
    </citation>
    <scope>NUCLEOTIDE SEQUENCE</scope>
    <source>
        <strain evidence="10">MEBiC11861</strain>
    </source>
</reference>
<dbReference type="SUPFAM" id="SSF53756">
    <property type="entry name" value="UDP-Glycosyltransferase/glycogen phosphorylase"/>
    <property type="match status" value="1"/>
</dbReference>
<feature type="repeat" description="TPR" evidence="8">
    <location>
        <begin position="139"/>
        <end position="172"/>
    </location>
</feature>
<dbReference type="SUPFAM" id="SSF48452">
    <property type="entry name" value="TPR-like"/>
    <property type="match status" value="1"/>
</dbReference>
<dbReference type="Gene3D" id="3.40.50.2000">
    <property type="entry name" value="Glycogen Phosphorylase B"/>
    <property type="match status" value="1"/>
</dbReference>
<dbReference type="GO" id="GO:0097363">
    <property type="term" value="F:protein O-acetylglucosaminyltransferase activity"/>
    <property type="evidence" value="ECO:0007669"/>
    <property type="project" value="UniProtKB-EC"/>
</dbReference>
<accession>A0A9J7AW64</accession>
<evidence type="ECO:0000313" key="11">
    <source>
        <dbReference type="Proteomes" id="UP001060336"/>
    </source>
</evidence>
<organism evidence="10 11">
    <name type="scientific">Nisaea acidiphila</name>
    <dbReference type="NCBI Taxonomy" id="1862145"/>
    <lineage>
        <taxon>Bacteria</taxon>
        <taxon>Pseudomonadati</taxon>
        <taxon>Pseudomonadota</taxon>
        <taxon>Alphaproteobacteria</taxon>
        <taxon>Rhodospirillales</taxon>
        <taxon>Thalassobaculaceae</taxon>
        <taxon>Nisaea</taxon>
    </lineage>
</organism>
<comment type="similarity">
    <text evidence="2">Belongs to the glycosyltransferase 41 family. O-GlcNAc transferase subfamily.</text>
</comment>
<dbReference type="Pfam" id="PF13432">
    <property type="entry name" value="TPR_16"/>
    <property type="match status" value="1"/>
</dbReference>
<dbReference type="EC" id="2.4.1.255" evidence="3"/>
<dbReference type="SMART" id="SM00028">
    <property type="entry name" value="TPR"/>
    <property type="match status" value="8"/>
</dbReference>
<dbReference type="Proteomes" id="UP001060336">
    <property type="component" value="Chromosome"/>
</dbReference>
<dbReference type="Pfam" id="PF13429">
    <property type="entry name" value="TPR_15"/>
    <property type="match status" value="1"/>
</dbReference>
<dbReference type="AlphaFoldDB" id="A0A9J7AW64"/>
<feature type="repeat" description="TPR" evidence="8">
    <location>
        <begin position="173"/>
        <end position="206"/>
    </location>
</feature>
<dbReference type="PROSITE" id="PS50005">
    <property type="entry name" value="TPR"/>
    <property type="match status" value="3"/>
</dbReference>
<comment type="pathway">
    <text evidence="1">Protein modification; protein glycosylation.</text>
</comment>
<keyword evidence="11" id="KW-1185">Reference proteome</keyword>
<keyword evidence="7 8" id="KW-0802">TPR repeat</keyword>
<name>A0A9J7AW64_9PROT</name>
<evidence type="ECO:0000256" key="6">
    <source>
        <dbReference type="ARBA" id="ARBA00022737"/>
    </source>
</evidence>
<dbReference type="Gene3D" id="1.25.40.10">
    <property type="entry name" value="Tetratricopeptide repeat domain"/>
    <property type="match status" value="3"/>
</dbReference>
<dbReference type="GO" id="GO:0006493">
    <property type="term" value="P:protein O-linked glycosylation"/>
    <property type="evidence" value="ECO:0007669"/>
    <property type="project" value="TreeGrafter"/>
</dbReference>
<gene>
    <name evidence="10" type="ORF">NUH88_10090</name>
</gene>
<dbReference type="PANTHER" id="PTHR44998">
    <property type="match status" value="1"/>
</dbReference>
<dbReference type="KEGG" id="naci:NUH88_10090"/>
<dbReference type="PANTHER" id="PTHR44998:SF1">
    <property type="entry name" value="UDP-N-ACETYLGLUCOSAMINE--PEPTIDE N-ACETYLGLUCOSAMINYLTRANSFERASE 110 KDA SUBUNIT"/>
    <property type="match status" value="1"/>
</dbReference>